<dbReference type="PANTHER" id="PTHR45688">
    <property type="match status" value="1"/>
</dbReference>
<dbReference type="GO" id="GO:0030170">
    <property type="term" value="F:pyridoxal phosphate binding"/>
    <property type="evidence" value="ECO:0007669"/>
    <property type="project" value="InterPro"/>
</dbReference>
<evidence type="ECO:0000256" key="35">
    <source>
        <dbReference type="ARBA" id="ARBA00048760"/>
    </source>
</evidence>
<comment type="catalytic activity">
    <reaction evidence="22">
        <text>2-oxobutanoate + L-alanine = (2S)-2-aminobutanoate + pyruvate</text>
        <dbReference type="Rhea" id="RHEA:77355"/>
        <dbReference type="ChEBI" id="CHEBI:15361"/>
        <dbReference type="ChEBI" id="CHEBI:16763"/>
        <dbReference type="ChEBI" id="CHEBI:57972"/>
        <dbReference type="ChEBI" id="CHEBI:74359"/>
        <dbReference type="EC" id="2.6.1.44"/>
    </reaction>
</comment>
<evidence type="ECO:0000256" key="17">
    <source>
        <dbReference type="ARBA" id="ARBA00042669"/>
    </source>
</evidence>
<dbReference type="EC" id="2.6.1.44" evidence="5"/>
<dbReference type="GO" id="GO:0019481">
    <property type="term" value="P:L-alanine catabolic process, by transamination"/>
    <property type="evidence" value="ECO:0007669"/>
    <property type="project" value="TreeGrafter"/>
</dbReference>
<dbReference type="CDD" id="cd00610">
    <property type="entry name" value="OAT_like"/>
    <property type="match status" value="1"/>
</dbReference>
<dbReference type="PANTHER" id="PTHR45688:SF3">
    <property type="entry name" value="ALANINE--GLYOXYLATE AMINOTRANSFERASE 2, MITOCHONDRIAL"/>
    <property type="match status" value="1"/>
</dbReference>
<dbReference type="InterPro" id="IPR015424">
    <property type="entry name" value="PyrdxlP-dep_Trfase"/>
</dbReference>
<dbReference type="PIRSF" id="PIRSF000521">
    <property type="entry name" value="Transaminase_4ab_Lys_Orn"/>
    <property type="match status" value="1"/>
</dbReference>
<comment type="function">
    <text evidence="38">Multifunctional aminotransferase with a broad substrate specificity. Catalyzes the conversion of glyoxylate to glycine using alanine as the amino donor. Catalyzes metabolism of not L- but the D-isomer of D-beta-aminoisobutyric acid to generate 2-methyl-3-oxopropanoate and alanine. Catalyzes the transfer of the amino group from beta-alanine to pyruvate to yield L-alanine and 3-oxopropanoate. Can metabolize NG-monomethyl-L-arginine (NMMA), asymmetric NG,NG-dimethyl-L-arginine (ADMA) and symmetric NG,N'G-dimethyl-L-arginine (SDMA). ADMA is a potent inhibitor of nitric-oxide (NO) synthase, and this activity provides mechanism through which the kidney regulates blood pressure.</text>
</comment>
<evidence type="ECO:0000256" key="12">
    <source>
        <dbReference type="ARBA" id="ARBA00039130"/>
    </source>
</evidence>
<comment type="catalytic activity">
    <reaction evidence="19">
        <text>(2S)-2-aminobutanoate + glyoxylate = 2-oxobutanoate + glycine</text>
        <dbReference type="Rhea" id="RHEA:77339"/>
        <dbReference type="ChEBI" id="CHEBI:16763"/>
        <dbReference type="ChEBI" id="CHEBI:36655"/>
        <dbReference type="ChEBI" id="CHEBI:57305"/>
        <dbReference type="ChEBI" id="CHEBI:74359"/>
    </reaction>
</comment>
<keyword evidence="41" id="KW-1185">Reference proteome</keyword>
<evidence type="ECO:0000256" key="1">
    <source>
        <dbReference type="ARBA" id="ARBA00001933"/>
    </source>
</evidence>
<keyword evidence="7" id="KW-0808">Transferase</keyword>
<organism evidence="40 41">
    <name type="scientific">Ridgeia piscesae</name>
    <name type="common">Tubeworm</name>
    <dbReference type="NCBI Taxonomy" id="27915"/>
    <lineage>
        <taxon>Eukaryota</taxon>
        <taxon>Metazoa</taxon>
        <taxon>Spiralia</taxon>
        <taxon>Lophotrochozoa</taxon>
        <taxon>Annelida</taxon>
        <taxon>Polychaeta</taxon>
        <taxon>Sedentaria</taxon>
        <taxon>Canalipalpata</taxon>
        <taxon>Sabellida</taxon>
        <taxon>Siboglinidae</taxon>
        <taxon>Ridgeia</taxon>
    </lineage>
</organism>
<comment type="catalytic activity">
    <reaction evidence="36">
        <text>oxaloacetate + L-alanine = L-aspartate + pyruvate</text>
        <dbReference type="Rhea" id="RHEA:77347"/>
        <dbReference type="ChEBI" id="CHEBI:15361"/>
        <dbReference type="ChEBI" id="CHEBI:16452"/>
        <dbReference type="ChEBI" id="CHEBI:29991"/>
        <dbReference type="ChEBI" id="CHEBI:57972"/>
    </reaction>
</comment>
<evidence type="ECO:0000256" key="9">
    <source>
        <dbReference type="ARBA" id="ARBA00022946"/>
    </source>
</evidence>
<comment type="catalytic activity">
    <reaction evidence="37">
        <text>N(omega),N('omega)-dimethyl-L-arginine + glyoxylate = 5-(3,3'-dimethylguanidino)-2-oxopentanoate + glycine</text>
        <dbReference type="Rhea" id="RHEA:77315"/>
        <dbReference type="ChEBI" id="CHEBI:36655"/>
        <dbReference type="ChEBI" id="CHEBI:57305"/>
        <dbReference type="ChEBI" id="CHEBI:197308"/>
        <dbReference type="ChEBI" id="CHEBI:197310"/>
    </reaction>
</comment>
<evidence type="ECO:0000256" key="13">
    <source>
        <dbReference type="ARBA" id="ARBA00039862"/>
    </source>
</evidence>
<evidence type="ECO:0000256" key="34">
    <source>
        <dbReference type="ARBA" id="ARBA00048560"/>
    </source>
</evidence>
<evidence type="ECO:0000256" key="22">
    <source>
        <dbReference type="ARBA" id="ARBA00043751"/>
    </source>
</evidence>
<comment type="subcellular location">
    <subcellularLocation>
        <location evidence="2">Mitochondrion</location>
    </subcellularLocation>
</comment>
<accession>A0AAD9KG61</accession>
<dbReference type="AlphaFoldDB" id="A0AAD9KG61"/>
<evidence type="ECO:0000256" key="10">
    <source>
        <dbReference type="ARBA" id="ARBA00023128"/>
    </source>
</evidence>
<comment type="caution">
    <text evidence="40">The sequence shown here is derived from an EMBL/GenBank/DDBJ whole genome shotgun (WGS) entry which is preliminary data.</text>
</comment>
<dbReference type="GO" id="GO:0005739">
    <property type="term" value="C:mitochondrion"/>
    <property type="evidence" value="ECO:0007669"/>
    <property type="project" value="UniProtKB-SubCell"/>
</dbReference>
<keyword evidence="6" id="KW-0032">Aminotransferase</keyword>
<dbReference type="SUPFAM" id="SSF53383">
    <property type="entry name" value="PLP-dependent transferases"/>
    <property type="match status" value="1"/>
</dbReference>
<dbReference type="EMBL" id="JAODUO010001148">
    <property type="protein sequence ID" value="KAK2170495.1"/>
    <property type="molecule type" value="Genomic_DNA"/>
</dbReference>
<dbReference type="Gene3D" id="3.90.1150.10">
    <property type="entry name" value="Aspartate Aminotransferase, domain 1"/>
    <property type="match status" value="1"/>
</dbReference>
<evidence type="ECO:0000256" key="8">
    <source>
        <dbReference type="ARBA" id="ARBA00022898"/>
    </source>
</evidence>
<dbReference type="InterPro" id="IPR049704">
    <property type="entry name" value="Aminotrans_3_PPA_site"/>
</dbReference>
<dbReference type="Proteomes" id="UP001209878">
    <property type="component" value="Unassembled WGS sequence"/>
</dbReference>
<dbReference type="GO" id="GO:0016223">
    <property type="term" value="F:beta-alanine:pyruvate transaminase activity"/>
    <property type="evidence" value="ECO:0007669"/>
    <property type="project" value="UniProtKB-EC"/>
</dbReference>
<evidence type="ECO:0000256" key="33">
    <source>
        <dbReference type="ARBA" id="ARBA00048500"/>
    </source>
</evidence>
<evidence type="ECO:0000256" key="28">
    <source>
        <dbReference type="ARBA" id="ARBA00044055"/>
    </source>
</evidence>
<evidence type="ECO:0000256" key="24">
    <source>
        <dbReference type="ARBA" id="ARBA00043777"/>
    </source>
</evidence>
<reference evidence="40" key="1">
    <citation type="journal article" date="2023" name="Mol. Biol. Evol.">
        <title>Third-Generation Sequencing Reveals the Adaptive Role of the Epigenome in Three Deep-Sea Polychaetes.</title>
        <authorList>
            <person name="Perez M."/>
            <person name="Aroh O."/>
            <person name="Sun Y."/>
            <person name="Lan Y."/>
            <person name="Juniper S.K."/>
            <person name="Young C.R."/>
            <person name="Angers B."/>
            <person name="Qian P.Y."/>
        </authorList>
    </citation>
    <scope>NUCLEOTIDE SEQUENCE</scope>
    <source>
        <strain evidence="40">R07B-5</strain>
    </source>
</reference>
<dbReference type="EC" id="2.6.1.40" evidence="12"/>
<comment type="subunit">
    <text evidence="4">Homotetramer.</text>
</comment>
<dbReference type="FunFam" id="3.40.640.10:FF:000055">
    <property type="entry name" value="Alanine--glyoxylate aminotransferase 2, mitochondrial"/>
    <property type="match status" value="1"/>
</dbReference>
<comment type="similarity">
    <text evidence="3 39">Belongs to the class-III pyridoxal-phosphate-dependent aminotransferase family.</text>
</comment>
<proteinExistence type="inferred from homology"/>
<comment type="catalytic activity">
    <reaction evidence="27">
        <text>2-oxopentanoate + N(omega),N(omega)-dimethyl-L-arginine = 5-(3,3-dimethylguanidino)-2-oxopentanoate + L-2-aminopentanoate</text>
        <dbReference type="Rhea" id="RHEA:77359"/>
        <dbReference type="ChEBI" id="CHEBI:28644"/>
        <dbReference type="ChEBI" id="CHEBI:58326"/>
        <dbReference type="ChEBI" id="CHEBI:58441"/>
        <dbReference type="ChEBI" id="CHEBI:197301"/>
    </reaction>
</comment>
<evidence type="ECO:0000256" key="15">
    <source>
        <dbReference type="ARBA" id="ARBA00041845"/>
    </source>
</evidence>
<evidence type="ECO:0000256" key="39">
    <source>
        <dbReference type="RuleBase" id="RU003560"/>
    </source>
</evidence>
<evidence type="ECO:0000256" key="4">
    <source>
        <dbReference type="ARBA" id="ARBA00011881"/>
    </source>
</evidence>
<protein>
    <recommendedName>
        <fullName evidence="13">Alanine--glyoxylate aminotransferase 2, mitochondrial</fullName>
        <ecNumber evidence="28">2.6.1.18</ecNumber>
        <ecNumber evidence="12">2.6.1.40</ecNumber>
        <ecNumber evidence="5">2.6.1.44</ecNumber>
    </recommendedName>
    <alternativeName>
        <fullName evidence="14">(R)-3-amino-2-methylpropionate--pyruvate transaminase</fullName>
    </alternativeName>
    <alternativeName>
        <fullName evidence="16">Beta-ALAAT II</fullName>
    </alternativeName>
    <alternativeName>
        <fullName evidence="17">Beta-alanine-pyruvate aminotransferase</fullName>
    </alternativeName>
    <alternativeName>
        <fullName evidence="30">D-3-aminoisobutyrate-pyruvate aminotransferase</fullName>
    </alternativeName>
    <alternativeName>
        <fullName evidence="15">D-AIBAT</fullName>
    </alternativeName>
    <alternativeName>
        <fullName evidence="29">D-beta-aminoisobutyrate-pyruvate aminotransferase</fullName>
    </alternativeName>
</protein>
<dbReference type="GO" id="GO:0047305">
    <property type="term" value="F:(R)-3-amino-2-methylpropionate-pyruvate transaminase activity"/>
    <property type="evidence" value="ECO:0007669"/>
    <property type="project" value="UniProtKB-EC"/>
</dbReference>
<evidence type="ECO:0000256" key="6">
    <source>
        <dbReference type="ARBA" id="ARBA00022576"/>
    </source>
</evidence>
<dbReference type="Pfam" id="PF00202">
    <property type="entry name" value="Aminotran_3"/>
    <property type="match status" value="1"/>
</dbReference>
<gene>
    <name evidence="40" type="ORF">NP493_1149g00072</name>
</gene>
<evidence type="ECO:0000256" key="26">
    <source>
        <dbReference type="ARBA" id="ARBA00043825"/>
    </source>
</evidence>
<comment type="catalytic activity">
    <reaction evidence="33">
        <text>2-oxohexanoate + N(omega),N(omega)-dimethyl-L-arginine = L-2-aminohexanoate + 5-(3,3-dimethylguanidino)-2-oxopentanoate</text>
        <dbReference type="Rhea" id="RHEA:77363"/>
        <dbReference type="ChEBI" id="CHEBI:35177"/>
        <dbReference type="ChEBI" id="CHEBI:58326"/>
        <dbReference type="ChEBI" id="CHEBI:58455"/>
        <dbReference type="ChEBI" id="CHEBI:197301"/>
    </reaction>
</comment>
<evidence type="ECO:0000256" key="31">
    <source>
        <dbReference type="ARBA" id="ARBA00047892"/>
    </source>
</evidence>
<evidence type="ECO:0000256" key="30">
    <source>
        <dbReference type="ARBA" id="ARBA00044258"/>
    </source>
</evidence>
<sequence>MSFLFCNCSPCSCLAVGRYSPNIIFAERTAATSTGVPQLPPCDFKPQPYKGLPYDRVGQIRRENLSPGTLTFYKRPVLVHQGHMQWLFDHEGRRYLDMFAGIVTVSVGHSHPKVVQTLKEQADLLWHTTNIYWHPKIHEYAEKLASKMPGDLKVVYFVNSGSEANDLAMLMARMHTRRYDVISFRNAYHGTSPYMMGVTALGNWRFQVPAGFGVQQTINPDVYRGPWGGAHCRDSPVQTERTCACAAGECQACDGYVDQLQDVLRHSHPQTGIAGFFAESIQGVGGTVQYPKGYLKKAFELVREKGGVCISDEVQTGLGRTGDHYWGFEMHDVIPDIVTMAKGMGNGIPLAAVVTTPEIAACMSPSNAVHFNTFGGNPLSCAVGSTVLDVLEEDKCQERCRVVGTYLLEQLSTLRDEFDIVGDVRGKGLMVGLELVADKESKKPLPPSEMAAIFEATKDMGLLIGKSGLYGTCLRIKPPMCITQDDVDFTVAVLRKAFTDHVNSK</sequence>
<evidence type="ECO:0000313" key="41">
    <source>
        <dbReference type="Proteomes" id="UP001209878"/>
    </source>
</evidence>
<evidence type="ECO:0000256" key="11">
    <source>
        <dbReference type="ARBA" id="ARBA00033660"/>
    </source>
</evidence>
<evidence type="ECO:0000256" key="27">
    <source>
        <dbReference type="ARBA" id="ARBA00043826"/>
    </source>
</evidence>
<evidence type="ECO:0000256" key="38">
    <source>
        <dbReference type="ARBA" id="ARBA00058068"/>
    </source>
</evidence>
<comment type="catalytic activity">
    <reaction evidence="20">
        <text>(R)-3-amino-2-methylpropanoate + pyruvate = 2-methyl-3-oxopropanoate + L-alanine</text>
        <dbReference type="Rhea" id="RHEA:18393"/>
        <dbReference type="ChEBI" id="CHEBI:15361"/>
        <dbReference type="ChEBI" id="CHEBI:57700"/>
        <dbReference type="ChEBI" id="CHEBI:57731"/>
        <dbReference type="ChEBI" id="CHEBI:57972"/>
        <dbReference type="EC" id="2.6.1.40"/>
    </reaction>
    <physiologicalReaction direction="left-to-right" evidence="20">
        <dbReference type="Rhea" id="RHEA:18394"/>
    </physiologicalReaction>
</comment>
<evidence type="ECO:0000256" key="25">
    <source>
        <dbReference type="ARBA" id="ARBA00043798"/>
    </source>
</evidence>
<evidence type="ECO:0000256" key="36">
    <source>
        <dbReference type="ARBA" id="ARBA00048916"/>
    </source>
</evidence>
<evidence type="ECO:0000256" key="5">
    <source>
        <dbReference type="ARBA" id="ARBA00013049"/>
    </source>
</evidence>
<comment type="catalytic activity">
    <reaction evidence="35">
        <text>N(omega)-methyl-L-arginine + glyoxylate = 5-(3-methylguanidino)-2-oxopentanoate + glycine</text>
        <dbReference type="Rhea" id="RHEA:77323"/>
        <dbReference type="ChEBI" id="CHEBI:36655"/>
        <dbReference type="ChEBI" id="CHEBI:57305"/>
        <dbReference type="ChEBI" id="CHEBI:114953"/>
        <dbReference type="ChEBI" id="CHEBI:197314"/>
    </reaction>
</comment>
<dbReference type="PROSITE" id="PS00600">
    <property type="entry name" value="AA_TRANSFER_CLASS_3"/>
    <property type="match status" value="1"/>
</dbReference>
<comment type="catalytic activity">
    <reaction evidence="31">
        <text>N(omega),N(omega)-dimethyl-L-arginine + glyoxylate = 5-(3,3-dimethylguanidino)-2-oxopentanoate + glycine</text>
        <dbReference type="Rhea" id="RHEA:77311"/>
        <dbReference type="ChEBI" id="CHEBI:36655"/>
        <dbReference type="ChEBI" id="CHEBI:57305"/>
        <dbReference type="ChEBI" id="CHEBI:58326"/>
        <dbReference type="ChEBI" id="CHEBI:197301"/>
    </reaction>
</comment>
<evidence type="ECO:0000256" key="19">
    <source>
        <dbReference type="ARBA" id="ARBA00043679"/>
    </source>
</evidence>
<dbReference type="GO" id="GO:0008453">
    <property type="term" value="F:alanine-glyoxylate transaminase activity"/>
    <property type="evidence" value="ECO:0007669"/>
    <property type="project" value="UniProtKB-EC"/>
</dbReference>
<evidence type="ECO:0000256" key="23">
    <source>
        <dbReference type="ARBA" id="ARBA00043758"/>
    </source>
</evidence>
<comment type="catalytic activity">
    <reaction evidence="11">
        <text>glyoxylate + L-alanine = glycine + pyruvate</text>
        <dbReference type="Rhea" id="RHEA:24248"/>
        <dbReference type="ChEBI" id="CHEBI:15361"/>
        <dbReference type="ChEBI" id="CHEBI:36655"/>
        <dbReference type="ChEBI" id="CHEBI:57305"/>
        <dbReference type="ChEBI" id="CHEBI:57972"/>
        <dbReference type="EC" id="2.6.1.44"/>
    </reaction>
    <physiologicalReaction direction="left-to-right" evidence="11">
        <dbReference type="Rhea" id="RHEA:24249"/>
    </physiologicalReaction>
</comment>
<comment type="catalytic activity">
    <reaction evidence="18">
        <text>N(omega),N(omega)-dimethyl-L-arginine + pyruvate = 5-(3,3-dimethylguanidino)-2-oxopentanoate + L-alanine</text>
        <dbReference type="Rhea" id="RHEA:77303"/>
        <dbReference type="ChEBI" id="CHEBI:15361"/>
        <dbReference type="ChEBI" id="CHEBI:57972"/>
        <dbReference type="ChEBI" id="CHEBI:58326"/>
        <dbReference type="ChEBI" id="CHEBI:197301"/>
    </reaction>
</comment>
<dbReference type="InterPro" id="IPR015422">
    <property type="entry name" value="PyrdxlP-dep_Trfase_small"/>
</dbReference>
<evidence type="ECO:0000256" key="7">
    <source>
        <dbReference type="ARBA" id="ARBA00022679"/>
    </source>
</evidence>
<evidence type="ECO:0000256" key="3">
    <source>
        <dbReference type="ARBA" id="ARBA00008954"/>
    </source>
</evidence>
<comment type="cofactor">
    <cofactor evidence="1">
        <name>pyridoxal 5'-phosphate</name>
        <dbReference type="ChEBI" id="CHEBI:597326"/>
    </cofactor>
</comment>
<comment type="catalytic activity">
    <reaction evidence="25">
        <text>N(omega),N('omega)-dimethyl-L-arginine + pyruvate = 5-(3,3'-dimethylguanidino)-2-oxopentanoate + L-alanine</text>
        <dbReference type="Rhea" id="RHEA:77307"/>
        <dbReference type="ChEBI" id="CHEBI:15361"/>
        <dbReference type="ChEBI" id="CHEBI:57972"/>
        <dbReference type="ChEBI" id="CHEBI:197308"/>
        <dbReference type="ChEBI" id="CHEBI:197310"/>
    </reaction>
</comment>
<dbReference type="Gene3D" id="3.40.640.10">
    <property type="entry name" value="Type I PLP-dependent aspartate aminotransferase-like (Major domain)"/>
    <property type="match status" value="1"/>
</dbReference>
<dbReference type="InterPro" id="IPR005814">
    <property type="entry name" value="Aminotrans_3"/>
</dbReference>
<keyword evidence="9" id="KW-0809">Transit peptide</keyword>
<evidence type="ECO:0000256" key="2">
    <source>
        <dbReference type="ARBA" id="ARBA00004173"/>
    </source>
</evidence>
<comment type="catalytic activity">
    <reaction evidence="26">
        <text>3-oxopropanoate + L-alanine = beta-alanine + pyruvate</text>
        <dbReference type="Rhea" id="RHEA:14077"/>
        <dbReference type="ChEBI" id="CHEBI:15361"/>
        <dbReference type="ChEBI" id="CHEBI:33190"/>
        <dbReference type="ChEBI" id="CHEBI:57966"/>
        <dbReference type="ChEBI" id="CHEBI:57972"/>
        <dbReference type="EC" id="2.6.1.18"/>
    </reaction>
    <physiologicalReaction direction="right-to-left" evidence="26">
        <dbReference type="Rhea" id="RHEA:14079"/>
    </physiologicalReaction>
</comment>
<name>A0AAD9KG61_RIDPI</name>
<comment type="catalytic activity">
    <reaction evidence="34">
        <text>N(omega),N(omega)-dimethyl-L-arginine + 2-oxobutanoate = 5-(3,3-dimethylguanidino)-2-oxopentanoate + (2S)-2-aminobutanoate</text>
        <dbReference type="Rhea" id="RHEA:77351"/>
        <dbReference type="ChEBI" id="CHEBI:16763"/>
        <dbReference type="ChEBI" id="CHEBI:58326"/>
        <dbReference type="ChEBI" id="CHEBI:74359"/>
        <dbReference type="ChEBI" id="CHEBI:197301"/>
    </reaction>
</comment>
<dbReference type="EC" id="2.6.1.18" evidence="28"/>
<comment type="catalytic activity">
    <reaction evidence="32">
        <text>L-ornithine + glyoxylate = 5-amino-2-oxopentanoate + glycine</text>
        <dbReference type="Rhea" id="RHEA:77331"/>
        <dbReference type="ChEBI" id="CHEBI:36655"/>
        <dbReference type="ChEBI" id="CHEBI:46911"/>
        <dbReference type="ChEBI" id="CHEBI:57305"/>
        <dbReference type="ChEBI" id="CHEBI:58802"/>
    </reaction>
</comment>
<dbReference type="GO" id="GO:0009436">
    <property type="term" value="P:glyoxylate catabolic process"/>
    <property type="evidence" value="ECO:0007669"/>
    <property type="project" value="TreeGrafter"/>
</dbReference>
<evidence type="ECO:0000256" key="29">
    <source>
        <dbReference type="ARBA" id="ARBA00044257"/>
    </source>
</evidence>
<evidence type="ECO:0000256" key="14">
    <source>
        <dbReference type="ARBA" id="ARBA00041662"/>
    </source>
</evidence>
<evidence type="ECO:0000256" key="21">
    <source>
        <dbReference type="ARBA" id="ARBA00043749"/>
    </source>
</evidence>
<evidence type="ECO:0000256" key="37">
    <source>
        <dbReference type="ARBA" id="ARBA00049480"/>
    </source>
</evidence>
<evidence type="ECO:0000256" key="16">
    <source>
        <dbReference type="ARBA" id="ARBA00042611"/>
    </source>
</evidence>
<comment type="catalytic activity">
    <reaction evidence="21">
        <text>N(omega),N(omega)-dimethyl-L-arginine + oxaloacetate = 5-(3,3-dimethylguanidino)-2-oxopentanoate + L-aspartate</text>
        <dbReference type="Rhea" id="RHEA:77343"/>
        <dbReference type="ChEBI" id="CHEBI:16452"/>
        <dbReference type="ChEBI" id="CHEBI:29991"/>
        <dbReference type="ChEBI" id="CHEBI:58326"/>
        <dbReference type="ChEBI" id="CHEBI:197301"/>
    </reaction>
</comment>
<evidence type="ECO:0000256" key="20">
    <source>
        <dbReference type="ARBA" id="ARBA00043726"/>
    </source>
</evidence>
<dbReference type="InterPro" id="IPR015421">
    <property type="entry name" value="PyrdxlP-dep_Trfase_major"/>
</dbReference>
<keyword evidence="8 39" id="KW-0663">Pyridoxal phosphate</keyword>
<keyword evidence="10" id="KW-0496">Mitochondrion</keyword>
<comment type="catalytic activity">
    <reaction evidence="23">
        <text>N(omega)-methyl-L-arginine + pyruvate = 5-(3-methylguanidino)-2-oxopentanoate + L-alanine</text>
        <dbReference type="Rhea" id="RHEA:77319"/>
        <dbReference type="ChEBI" id="CHEBI:15361"/>
        <dbReference type="ChEBI" id="CHEBI:57972"/>
        <dbReference type="ChEBI" id="CHEBI:114953"/>
        <dbReference type="ChEBI" id="CHEBI:197314"/>
    </reaction>
</comment>
<evidence type="ECO:0000256" key="18">
    <source>
        <dbReference type="ARBA" id="ARBA00043669"/>
    </source>
</evidence>
<comment type="catalytic activity">
    <reaction evidence="24">
        <text>L-ornithine + pyruvate = 5-amino-2-oxopentanoate + L-alanine</text>
        <dbReference type="Rhea" id="RHEA:77327"/>
        <dbReference type="ChEBI" id="CHEBI:15361"/>
        <dbReference type="ChEBI" id="CHEBI:46911"/>
        <dbReference type="ChEBI" id="CHEBI:57972"/>
        <dbReference type="ChEBI" id="CHEBI:58802"/>
    </reaction>
</comment>
<evidence type="ECO:0000313" key="40">
    <source>
        <dbReference type="EMBL" id="KAK2170495.1"/>
    </source>
</evidence>
<evidence type="ECO:0000256" key="32">
    <source>
        <dbReference type="ARBA" id="ARBA00048264"/>
    </source>
</evidence>